<sequence>MSSLPPGCRFYPSDGQLLCHYLTSKNRTTNEANDGNRTVSGYDLIKELDLYSLEPFDLPENACYSYGYGGRKRHWYCYTKVRVLNESRGGKSRRAKGGYWRRSGRVRDVVDPSGKVVVGTRTRFVFYLGNSVKNAIRTDWVLHEYALIDHVKASYVLCRVFVKSHGGNSISENMLTSCAEESVSAVRHLGIQKDEFLTPDIVEAKVHADRKNDLSRYALRLSTELDDQVATGPISVTSFQFPSASQSNIESNKPVRTPGLSGGDIFVAETVQQLVSILKGDFIELDDIVDFIELNDFMD</sequence>
<evidence type="ECO:0000256" key="5">
    <source>
        <dbReference type="ARBA" id="ARBA00023242"/>
    </source>
</evidence>
<protein>
    <recommendedName>
        <fullName evidence="6">NAC domain-containing protein</fullName>
    </recommendedName>
</protein>
<keyword evidence="4" id="KW-0804">Transcription</keyword>
<feature type="domain" description="NAC" evidence="6">
    <location>
        <begin position="4"/>
        <end position="163"/>
    </location>
</feature>
<keyword evidence="5" id="KW-0539">Nucleus</keyword>
<comment type="caution">
    <text evidence="7">The sequence shown here is derived from an EMBL/GenBank/DDBJ whole genome shotgun (WGS) entry which is preliminary data.</text>
</comment>
<name>A0A6A6M7U0_HEVBR</name>
<dbReference type="PROSITE" id="PS51005">
    <property type="entry name" value="NAC"/>
    <property type="match status" value="1"/>
</dbReference>
<dbReference type="GO" id="GO:0005634">
    <property type="term" value="C:nucleus"/>
    <property type="evidence" value="ECO:0007669"/>
    <property type="project" value="UniProtKB-SubCell"/>
</dbReference>
<dbReference type="GO" id="GO:0006355">
    <property type="term" value="P:regulation of DNA-templated transcription"/>
    <property type="evidence" value="ECO:0007669"/>
    <property type="project" value="InterPro"/>
</dbReference>
<evidence type="ECO:0000256" key="3">
    <source>
        <dbReference type="ARBA" id="ARBA00023125"/>
    </source>
</evidence>
<dbReference type="AlphaFoldDB" id="A0A6A6M7U0"/>
<dbReference type="InterPro" id="IPR036093">
    <property type="entry name" value="NAC_dom_sf"/>
</dbReference>
<organism evidence="7 8">
    <name type="scientific">Hevea brasiliensis</name>
    <name type="common">Para rubber tree</name>
    <name type="synonym">Siphonia brasiliensis</name>
    <dbReference type="NCBI Taxonomy" id="3981"/>
    <lineage>
        <taxon>Eukaryota</taxon>
        <taxon>Viridiplantae</taxon>
        <taxon>Streptophyta</taxon>
        <taxon>Embryophyta</taxon>
        <taxon>Tracheophyta</taxon>
        <taxon>Spermatophyta</taxon>
        <taxon>Magnoliopsida</taxon>
        <taxon>eudicotyledons</taxon>
        <taxon>Gunneridae</taxon>
        <taxon>Pentapetalae</taxon>
        <taxon>rosids</taxon>
        <taxon>fabids</taxon>
        <taxon>Malpighiales</taxon>
        <taxon>Euphorbiaceae</taxon>
        <taxon>Crotonoideae</taxon>
        <taxon>Micrandreae</taxon>
        <taxon>Hevea</taxon>
    </lineage>
</organism>
<evidence type="ECO:0000259" key="6">
    <source>
        <dbReference type="PROSITE" id="PS51005"/>
    </source>
</evidence>
<dbReference type="EMBL" id="JAAGAX010000006">
    <property type="protein sequence ID" value="KAF2309791.1"/>
    <property type="molecule type" value="Genomic_DNA"/>
</dbReference>
<gene>
    <name evidence="7" type="ORF">GH714_005130</name>
</gene>
<comment type="subcellular location">
    <subcellularLocation>
        <location evidence="1">Nucleus</location>
    </subcellularLocation>
</comment>
<proteinExistence type="predicted"/>
<dbReference type="GO" id="GO:0003677">
    <property type="term" value="F:DNA binding"/>
    <property type="evidence" value="ECO:0007669"/>
    <property type="project" value="UniProtKB-KW"/>
</dbReference>
<dbReference type="Pfam" id="PF02365">
    <property type="entry name" value="NAM"/>
    <property type="match status" value="1"/>
</dbReference>
<evidence type="ECO:0000256" key="2">
    <source>
        <dbReference type="ARBA" id="ARBA00023015"/>
    </source>
</evidence>
<reference evidence="7 8" key="1">
    <citation type="journal article" date="2020" name="Mol. Plant">
        <title>The Chromosome-Based Rubber Tree Genome Provides New Insights into Spurge Genome Evolution and Rubber Biosynthesis.</title>
        <authorList>
            <person name="Liu J."/>
            <person name="Shi C."/>
            <person name="Shi C.C."/>
            <person name="Li W."/>
            <person name="Zhang Q.J."/>
            <person name="Zhang Y."/>
            <person name="Li K."/>
            <person name="Lu H.F."/>
            <person name="Shi C."/>
            <person name="Zhu S.T."/>
            <person name="Xiao Z.Y."/>
            <person name="Nan H."/>
            <person name="Yue Y."/>
            <person name="Zhu X.G."/>
            <person name="Wu Y."/>
            <person name="Hong X.N."/>
            <person name="Fan G.Y."/>
            <person name="Tong Y."/>
            <person name="Zhang D."/>
            <person name="Mao C.L."/>
            <person name="Liu Y.L."/>
            <person name="Hao S.J."/>
            <person name="Liu W.Q."/>
            <person name="Lv M.Q."/>
            <person name="Zhang H.B."/>
            <person name="Liu Y."/>
            <person name="Hu-Tang G.R."/>
            <person name="Wang J.P."/>
            <person name="Wang J.H."/>
            <person name="Sun Y.H."/>
            <person name="Ni S.B."/>
            <person name="Chen W.B."/>
            <person name="Zhang X.C."/>
            <person name="Jiao Y.N."/>
            <person name="Eichler E.E."/>
            <person name="Li G.H."/>
            <person name="Liu X."/>
            <person name="Gao L.Z."/>
        </authorList>
    </citation>
    <scope>NUCLEOTIDE SEQUENCE [LARGE SCALE GENOMIC DNA]</scope>
    <source>
        <strain evidence="8">cv. GT1</strain>
        <tissue evidence="7">Leaf</tissue>
    </source>
</reference>
<evidence type="ECO:0000256" key="4">
    <source>
        <dbReference type="ARBA" id="ARBA00023163"/>
    </source>
</evidence>
<evidence type="ECO:0000313" key="8">
    <source>
        <dbReference type="Proteomes" id="UP000467840"/>
    </source>
</evidence>
<keyword evidence="8" id="KW-1185">Reference proteome</keyword>
<keyword evidence="2" id="KW-0805">Transcription regulation</keyword>
<dbReference type="Proteomes" id="UP000467840">
    <property type="component" value="Chromosome 14"/>
</dbReference>
<dbReference type="InterPro" id="IPR003441">
    <property type="entry name" value="NAC-dom"/>
</dbReference>
<evidence type="ECO:0000313" key="7">
    <source>
        <dbReference type="EMBL" id="KAF2309791.1"/>
    </source>
</evidence>
<keyword evidence="3" id="KW-0238">DNA-binding</keyword>
<accession>A0A6A6M7U0</accession>
<dbReference type="SUPFAM" id="SSF101941">
    <property type="entry name" value="NAC domain"/>
    <property type="match status" value="1"/>
</dbReference>
<evidence type="ECO:0000256" key="1">
    <source>
        <dbReference type="ARBA" id="ARBA00004123"/>
    </source>
</evidence>
<dbReference type="PANTHER" id="PTHR31989">
    <property type="entry name" value="NAC DOMAIN-CONTAINING PROTEIN 82-RELATED"/>
    <property type="match status" value="1"/>
</dbReference>
<dbReference type="Gene3D" id="2.170.150.80">
    <property type="entry name" value="NAC domain"/>
    <property type="match status" value="1"/>
</dbReference>